<evidence type="ECO:0000313" key="3">
    <source>
        <dbReference type="Proteomes" id="UP000291084"/>
    </source>
</evidence>
<dbReference type="Proteomes" id="UP000291084">
    <property type="component" value="Chromosome 9"/>
</dbReference>
<feature type="region of interest" description="Disordered" evidence="1">
    <location>
        <begin position="22"/>
        <end position="72"/>
    </location>
</feature>
<sequence>SPTINSNNHWVPVITMASSMPSTTHNIAPANHNNVNVSPPKSQQLCFHHQNPNHKPMRHASTPKCKSKPTLQ</sequence>
<proteinExistence type="predicted"/>
<dbReference type="EMBL" id="AP015042">
    <property type="protein sequence ID" value="BAT97613.1"/>
    <property type="molecule type" value="Genomic_DNA"/>
</dbReference>
<evidence type="ECO:0000256" key="1">
    <source>
        <dbReference type="SAM" id="MobiDB-lite"/>
    </source>
</evidence>
<organism evidence="2 3">
    <name type="scientific">Vigna angularis var. angularis</name>
    <dbReference type="NCBI Taxonomy" id="157739"/>
    <lineage>
        <taxon>Eukaryota</taxon>
        <taxon>Viridiplantae</taxon>
        <taxon>Streptophyta</taxon>
        <taxon>Embryophyta</taxon>
        <taxon>Tracheophyta</taxon>
        <taxon>Spermatophyta</taxon>
        <taxon>Magnoliopsida</taxon>
        <taxon>eudicotyledons</taxon>
        <taxon>Gunneridae</taxon>
        <taxon>Pentapetalae</taxon>
        <taxon>rosids</taxon>
        <taxon>fabids</taxon>
        <taxon>Fabales</taxon>
        <taxon>Fabaceae</taxon>
        <taxon>Papilionoideae</taxon>
        <taxon>50 kb inversion clade</taxon>
        <taxon>NPAAA clade</taxon>
        <taxon>indigoferoid/millettioid clade</taxon>
        <taxon>Phaseoleae</taxon>
        <taxon>Vigna</taxon>
    </lineage>
</organism>
<gene>
    <name evidence="2" type="primary">Vigan.09G111500</name>
    <name evidence="2" type="ORF">VIGAN_09111500</name>
</gene>
<name>A0A0S3SXM2_PHAAN</name>
<reference evidence="2 3" key="1">
    <citation type="journal article" date="2015" name="Sci. Rep.">
        <title>The power of single molecule real-time sequencing technology in the de novo assembly of a eukaryotic genome.</title>
        <authorList>
            <person name="Sakai H."/>
            <person name="Naito K."/>
            <person name="Ogiso-Tanaka E."/>
            <person name="Takahashi Y."/>
            <person name="Iseki K."/>
            <person name="Muto C."/>
            <person name="Satou K."/>
            <person name="Teruya K."/>
            <person name="Shiroma A."/>
            <person name="Shimoji M."/>
            <person name="Hirano T."/>
            <person name="Itoh T."/>
            <person name="Kaga A."/>
            <person name="Tomooka N."/>
        </authorList>
    </citation>
    <scope>NUCLEOTIDE SEQUENCE [LARGE SCALE GENOMIC DNA]</scope>
    <source>
        <strain evidence="3">cv. Shumari</strain>
    </source>
</reference>
<protein>
    <submittedName>
        <fullName evidence="2">Uncharacterized protein</fullName>
    </submittedName>
</protein>
<feature type="compositionally biased region" description="Polar residues" evidence="1">
    <location>
        <begin position="22"/>
        <end position="45"/>
    </location>
</feature>
<feature type="non-terminal residue" evidence="2">
    <location>
        <position position="1"/>
    </location>
</feature>
<evidence type="ECO:0000313" key="2">
    <source>
        <dbReference type="EMBL" id="BAT97613.1"/>
    </source>
</evidence>
<dbReference type="AlphaFoldDB" id="A0A0S3SXM2"/>
<keyword evidence="3" id="KW-1185">Reference proteome</keyword>
<accession>A0A0S3SXM2</accession>